<evidence type="ECO:0000313" key="5">
    <source>
        <dbReference type="EMBL" id="MQT17467.1"/>
    </source>
</evidence>
<dbReference type="Pfam" id="PF03358">
    <property type="entry name" value="FMN_red"/>
    <property type="match status" value="1"/>
</dbReference>
<evidence type="ECO:0000256" key="2">
    <source>
        <dbReference type="ARBA" id="ARBA00022630"/>
    </source>
</evidence>
<dbReference type="OrthoDB" id="9801479at2"/>
<dbReference type="PROSITE" id="PS50902">
    <property type="entry name" value="FLAVODOXIN_LIKE"/>
    <property type="match status" value="1"/>
</dbReference>
<name>A0A7C9LGF8_9SPHN</name>
<dbReference type="NCBIfam" id="TIGR01755">
    <property type="entry name" value="flav_wrbA"/>
    <property type="match status" value="1"/>
</dbReference>
<dbReference type="PANTHER" id="PTHR30546">
    <property type="entry name" value="FLAVODOXIN-RELATED PROTEIN WRBA-RELATED"/>
    <property type="match status" value="1"/>
</dbReference>
<dbReference type="GO" id="GO:0010181">
    <property type="term" value="F:FMN binding"/>
    <property type="evidence" value="ECO:0007669"/>
    <property type="project" value="InterPro"/>
</dbReference>
<evidence type="ECO:0000259" key="4">
    <source>
        <dbReference type="PROSITE" id="PS50902"/>
    </source>
</evidence>
<accession>A0A7C9LGF8</accession>
<dbReference type="GO" id="GO:0003955">
    <property type="term" value="F:NAD(P)H dehydrogenase (quinone) activity"/>
    <property type="evidence" value="ECO:0007669"/>
    <property type="project" value="UniProtKB-EC"/>
</dbReference>
<protein>
    <submittedName>
        <fullName evidence="5">NAD(P)H:quinone oxidoreductase</fullName>
        <ecNumber evidence="5">1.6.5.2</ecNumber>
    </submittedName>
</protein>
<dbReference type="EC" id="1.6.5.2" evidence="5"/>
<dbReference type="InterPro" id="IPR005025">
    <property type="entry name" value="FMN_Rdtase-like_dom"/>
</dbReference>
<keyword evidence="6" id="KW-1185">Reference proteome</keyword>
<dbReference type="RefSeq" id="WP_152577929.1">
    <property type="nucleotide sequence ID" value="NZ_JAATJI010000002.1"/>
</dbReference>
<dbReference type="EMBL" id="WIOL01000003">
    <property type="protein sequence ID" value="MQT17467.1"/>
    <property type="molecule type" value="Genomic_DNA"/>
</dbReference>
<keyword evidence="3" id="KW-0288">FMN</keyword>
<proteinExistence type="inferred from homology"/>
<evidence type="ECO:0000313" key="6">
    <source>
        <dbReference type="Proteomes" id="UP000481327"/>
    </source>
</evidence>
<comment type="similarity">
    <text evidence="1">Belongs to the WrbA family.</text>
</comment>
<organism evidence="5 6">
    <name type="scientific">Sandarakinorhabdus fusca</name>
    <dbReference type="NCBI Taxonomy" id="1439888"/>
    <lineage>
        <taxon>Bacteria</taxon>
        <taxon>Pseudomonadati</taxon>
        <taxon>Pseudomonadota</taxon>
        <taxon>Alphaproteobacteria</taxon>
        <taxon>Sphingomonadales</taxon>
        <taxon>Sphingosinicellaceae</taxon>
        <taxon>Sandarakinorhabdus</taxon>
    </lineage>
</organism>
<evidence type="ECO:0000256" key="3">
    <source>
        <dbReference type="ARBA" id="ARBA00022643"/>
    </source>
</evidence>
<dbReference type="InterPro" id="IPR029039">
    <property type="entry name" value="Flavoprotein-like_sf"/>
</dbReference>
<dbReference type="Gene3D" id="3.40.50.360">
    <property type="match status" value="1"/>
</dbReference>
<sequence>MTKVLIAFYSRSGVTEALARAIADGAAAKGAEVRLRRAREFVSAETMALATGWAEAAAAMNARHAAPTEADAEWADAIIFGSPTRFGGVAAELKAYIDSLGGLWFQGKLNGKVGSAFTSSSTVHGGNEATILSLFNPMAHLGLVIVPTGYADPALFRAGTPYGASSVSWNEATPPTADDLEVARFQGGRVASIAGDLAAGRANAARDAAIDEAGRESFPASDPAATLV</sequence>
<gene>
    <name evidence="5" type="primary">wrbA</name>
    <name evidence="5" type="ORF">F3168_09350</name>
</gene>
<dbReference type="InterPro" id="IPR010089">
    <property type="entry name" value="Flavoprotein_WrbA-like"/>
</dbReference>
<keyword evidence="5" id="KW-0560">Oxidoreductase</keyword>
<dbReference type="InterPro" id="IPR008254">
    <property type="entry name" value="Flavodoxin/NO_synth"/>
</dbReference>
<comment type="caution">
    <text evidence="5">The sequence shown here is derived from an EMBL/GenBank/DDBJ whole genome shotgun (WGS) entry which is preliminary data.</text>
</comment>
<dbReference type="GO" id="GO:0016020">
    <property type="term" value="C:membrane"/>
    <property type="evidence" value="ECO:0007669"/>
    <property type="project" value="TreeGrafter"/>
</dbReference>
<evidence type="ECO:0000256" key="1">
    <source>
        <dbReference type="ARBA" id="ARBA00006961"/>
    </source>
</evidence>
<dbReference type="Proteomes" id="UP000481327">
    <property type="component" value="Unassembled WGS sequence"/>
</dbReference>
<feature type="domain" description="Flavodoxin-like" evidence="4">
    <location>
        <begin position="4"/>
        <end position="174"/>
    </location>
</feature>
<keyword evidence="2" id="KW-0285">Flavoprotein</keyword>
<dbReference type="AlphaFoldDB" id="A0A7C9LGF8"/>
<dbReference type="PANTHER" id="PTHR30546:SF23">
    <property type="entry name" value="FLAVOPROTEIN-LIKE PROTEIN YCP4-RELATED"/>
    <property type="match status" value="1"/>
</dbReference>
<reference evidence="5 6" key="1">
    <citation type="submission" date="2019-09" db="EMBL/GenBank/DDBJ databases">
        <title>Polymorphobacter sp. isolated from a lake in China.</title>
        <authorList>
            <person name="Liu Z."/>
        </authorList>
    </citation>
    <scope>NUCLEOTIDE SEQUENCE [LARGE SCALE GENOMIC DNA]</scope>
    <source>
        <strain evidence="5 6">D40P</strain>
    </source>
</reference>
<dbReference type="SUPFAM" id="SSF52218">
    <property type="entry name" value="Flavoproteins"/>
    <property type="match status" value="1"/>
</dbReference>
<dbReference type="NCBIfam" id="NF002999">
    <property type="entry name" value="PRK03767.1"/>
    <property type="match status" value="1"/>
</dbReference>